<protein>
    <submittedName>
        <fullName evidence="5">DNA starvation/stationary phase protection protein</fullName>
    </submittedName>
</protein>
<dbReference type="InterPro" id="IPR002177">
    <property type="entry name" value="DPS_DNA-bd"/>
</dbReference>
<dbReference type="Proteomes" id="UP000257045">
    <property type="component" value="Unassembled WGS sequence"/>
</dbReference>
<comment type="similarity">
    <text evidence="2 3">Belongs to the Dps family.</text>
</comment>
<organism evidence="5 6">
    <name type="scientific">Helicobacter brantae</name>
    <dbReference type="NCBI Taxonomy" id="375927"/>
    <lineage>
        <taxon>Bacteria</taxon>
        <taxon>Pseudomonadati</taxon>
        <taxon>Campylobacterota</taxon>
        <taxon>Epsilonproteobacteria</taxon>
        <taxon>Campylobacterales</taxon>
        <taxon>Helicobacteraceae</taxon>
        <taxon>Helicobacter</taxon>
    </lineage>
</organism>
<feature type="domain" description="Ferritin/DPS" evidence="4">
    <location>
        <begin position="4"/>
        <end position="142"/>
    </location>
</feature>
<evidence type="ECO:0000256" key="1">
    <source>
        <dbReference type="ARBA" id="ARBA00004496"/>
    </source>
</evidence>
<dbReference type="PIRSF" id="PIRSF005900">
    <property type="entry name" value="Dps"/>
    <property type="match status" value="1"/>
</dbReference>
<dbReference type="InterPro" id="IPR009078">
    <property type="entry name" value="Ferritin-like_SF"/>
</dbReference>
<dbReference type="SUPFAM" id="SSF47240">
    <property type="entry name" value="Ferritin-like"/>
    <property type="match status" value="1"/>
</dbReference>
<dbReference type="InterPro" id="IPR012347">
    <property type="entry name" value="Ferritin-like"/>
</dbReference>
<proteinExistence type="inferred from homology"/>
<evidence type="ECO:0000256" key="3">
    <source>
        <dbReference type="RuleBase" id="RU003875"/>
    </source>
</evidence>
<dbReference type="OrthoDB" id="9797687at2"/>
<dbReference type="Gene3D" id="1.20.1260.10">
    <property type="match status" value="1"/>
</dbReference>
<accession>A0A3D8IZT2</accession>
<dbReference type="InterPro" id="IPR023188">
    <property type="entry name" value="DPS_DNA-bd_CS"/>
</dbReference>
<dbReference type="InterPro" id="IPR008331">
    <property type="entry name" value="Ferritin_DPS_dom"/>
</dbReference>
<dbReference type="AlphaFoldDB" id="A0A3D8IZT2"/>
<keyword evidence="6" id="KW-1185">Reference proteome</keyword>
<dbReference type="GO" id="GO:0008199">
    <property type="term" value="F:ferric iron binding"/>
    <property type="evidence" value="ECO:0007669"/>
    <property type="project" value="InterPro"/>
</dbReference>
<dbReference type="PANTHER" id="PTHR42932:SF1">
    <property type="entry name" value="GENERAL STRESS PROTEIN 20U"/>
    <property type="match status" value="1"/>
</dbReference>
<dbReference type="CDD" id="cd01043">
    <property type="entry name" value="DPS"/>
    <property type="match status" value="1"/>
</dbReference>
<name>A0A3D8IZT2_9HELI</name>
<dbReference type="PROSITE" id="PS00819">
    <property type="entry name" value="DPS_2"/>
    <property type="match status" value="1"/>
</dbReference>
<dbReference type="GO" id="GO:0016722">
    <property type="term" value="F:oxidoreductase activity, acting on metal ions"/>
    <property type="evidence" value="ECO:0007669"/>
    <property type="project" value="InterPro"/>
</dbReference>
<dbReference type="RefSeq" id="WP_115569755.1">
    <property type="nucleotide sequence ID" value="NZ_NXLV01000009.1"/>
</dbReference>
<evidence type="ECO:0000259" key="4">
    <source>
        <dbReference type="Pfam" id="PF00210"/>
    </source>
</evidence>
<comment type="subcellular location">
    <subcellularLocation>
        <location evidence="1">Cytoplasm</location>
    </subcellularLocation>
</comment>
<dbReference type="Pfam" id="PF00210">
    <property type="entry name" value="Ferritin"/>
    <property type="match status" value="1"/>
</dbReference>
<dbReference type="PANTHER" id="PTHR42932">
    <property type="entry name" value="GENERAL STRESS PROTEIN 20U"/>
    <property type="match status" value="1"/>
</dbReference>
<dbReference type="GO" id="GO:0005737">
    <property type="term" value="C:cytoplasm"/>
    <property type="evidence" value="ECO:0007669"/>
    <property type="project" value="UniProtKB-SubCell"/>
</dbReference>
<reference evidence="5 6" key="1">
    <citation type="submission" date="2018-04" db="EMBL/GenBank/DDBJ databases">
        <title>Novel Campyloabacter and Helicobacter Species and Strains.</title>
        <authorList>
            <person name="Mannion A.J."/>
            <person name="Shen Z."/>
            <person name="Fox J.G."/>
        </authorList>
    </citation>
    <scope>NUCLEOTIDE SEQUENCE [LARGE SCALE GENOMIC DNA]</scope>
    <source>
        <strain evidence="5 6">MIT 04-9366</strain>
    </source>
</reference>
<sequence length="144" mass="16619">MKTIEALKQLQADCIVFVMKTHNYHWNIRGSNFPQTHAKTQEIYEEFAEVFDDLAERIIQLGGIPCVTLAEVLKLTKIKEESKTTFSTDEVLDGVLKDFEYFEKSFKELSNLADSEKDRVTSAYADEKVAYLQKSLWMLKAQRG</sequence>
<evidence type="ECO:0000313" key="5">
    <source>
        <dbReference type="EMBL" id="RDU70486.1"/>
    </source>
</evidence>
<evidence type="ECO:0000256" key="2">
    <source>
        <dbReference type="ARBA" id="ARBA00009497"/>
    </source>
</evidence>
<dbReference type="EMBL" id="NXLV01000009">
    <property type="protein sequence ID" value="RDU70486.1"/>
    <property type="molecule type" value="Genomic_DNA"/>
</dbReference>
<gene>
    <name evidence="5" type="ORF">CQA58_05670</name>
</gene>
<evidence type="ECO:0000313" key="6">
    <source>
        <dbReference type="Proteomes" id="UP000257045"/>
    </source>
</evidence>
<comment type="caution">
    <text evidence="5">The sequence shown here is derived from an EMBL/GenBank/DDBJ whole genome shotgun (WGS) entry which is preliminary data.</text>
</comment>
<dbReference type="PRINTS" id="PR01346">
    <property type="entry name" value="HELNAPAPROT"/>
</dbReference>